<dbReference type="AlphaFoldDB" id="A0A420YKL3"/>
<evidence type="ECO:0000256" key="2">
    <source>
        <dbReference type="ARBA" id="ARBA00023043"/>
    </source>
</evidence>
<protein>
    <submittedName>
        <fullName evidence="5">Uncharacterized protein</fullName>
    </submittedName>
</protein>
<comment type="caution">
    <text evidence="5">The sequence shown here is derived from an EMBL/GenBank/DDBJ whole genome shotgun (WGS) entry which is preliminary data.</text>
</comment>
<evidence type="ECO:0000256" key="3">
    <source>
        <dbReference type="PROSITE-ProRule" id="PRU00023"/>
    </source>
</evidence>
<dbReference type="InterPro" id="IPR036770">
    <property type="entry name" value="Ankyrin_rpt-contain_sf"/>
</dbReference>
<gene>
    <name evidence="5" type="ORF">DL546_009578</name>
</gene>
<evidence type="ECO:0000313" key="6">
    <source>
        <dbReference type="Proteomes" id="UP000275385"/>
    </source>
</evidence>
<dbReference type="SUPFAM" id="SSF48403">
    <property type="entry name" value="Ankyrin repeat"/>
    <property type="match status" value="1"/>
</dbReference>
<feature type="region of interest" description="Disordered" evidence="4">
    <location>
        <begin position="35"/>
        <end position="133"/>
    </location>
</feature>
<dbReference type="Pfam" id="PF12796">
    <property type="entry name" value="Ank_2"/>
    <property type="match status" value="1"/>
</dbReference>
<feature type="compositionally biased region" description="Low complexity" evidence="4">
    <location>
        <begin position="75"/>
        <end position="85"/>
    </location>
</feature>
<proteinExistence type="predicted"/>
<evidence type="ECO:0000256" key="1">
    <source>
        <dbReference type="ARBA" id="ARBA00022737"/>
    </source>
</evidence>
<feature type="compositionally biased region" description="Basic and acidic residues" evidence="4">
    <location>
        <begin position="451"/>
        <end position="460"/>
    </location>
</feature>
<keyword evidence="6" id="KW-1185">Reference proteome</keyword>
<dbReference type="PANTHER" id="PTHR24126:SF14">
    <property type="entry name" value="ANK_REP_REGION DOMAIN-CONTAINING PROTEIN"/>
    <property type="match status" value="1"/>
</dbReference>
<accession>A0A420YKL3</accession>
<evidence type="ECO:0000256" key="4">
    <source>
        <dbReference type="SAM" id="MobiDB-lite"/>
    </source>
</evidence>
<organism evidence="5 6">
    <name type="scientific">Coniochaeta pulveracea</name>
    <dbReference type="NCBI Taxonomy" id="177199"/>
    <lineage>
        <taxon>Eukaryota</taxon>
        <taxon>Fungi</taxon>
        <taxon>Dikarya</taxon>
        <taxon>Ascomycota</taxon>
        <taxon>Pezizomycotina</taxon>
        <taxon>Sordariomycetes</taxon>
        <taxon>Sordariomycetidae</taxon>
        <taxon>Coniochaetales</taxon>
        <taxon>Coniochaetaceae</taxon>
        <taxon>Coniochaeta</taxon>
    </lineage>
</organism>
<name>A0A420YKL3_9PEZI</name>
<dbReference type="PROSITE" id="PS50297">
    <property type="entry name" value="ANK_REP_REGION"/>
    <property type="match status" value="2"/>
</dbReference>
<reference evidence="5 6" key="1">
    <citation type="submission" date="2018-08" db="EMBL/GenBank/DDBJ databases">
        <title>Draft genome of the lignicolous fungus Coniochaeta pulveracea.</title>
        <authorList>
            <person name="Borstlap C.J."/>
            <person name="De Witt R.N."/>
            <person name="Botha A."/>
            <person name="Volschenk H."/>
        </authorList>
    </citation>
    <scope>NUCLEOTIDE SEQUENCE [LARGE SCALE GENOMIC DNA]</scope>
    <source>
        <strain evidence="5 6">CAB683</strain>
    </source>
</reference>
<feature type="region of interest" description="Disordered" evidence="4">
    <location>
        <begin position="337"/>
        <end position="384"/>
    </location>
</feature>
<dbReference type="PROSITE" id="PS50088">
    <property type="entry name" value="ANK_REPEAT"/>
    <property type="match status" value="2"/>
</dbReference>
<dbReference type="OrthoDB" id="20872at2759"/>
<sequence>MPSLSLNKLRLRGRSHVEVKQDICVEHVERASVPRAKPQMDARATTVIEQPPPYSELPPYEKQAPDEFPPPQWRASSPAPSVAPSNYRQTHAPPVYPCSPRSRQQEESEAQGQHLRPGRPTSSSVKLEGDQAQSRWIAETASKKATPAECLCQAALRGKCVSVQSILESGTDVFEISKTGKARSAIHAALRGPDPGLALLLLHYPCRQAAMFGSIISPTGPAETERRFTARLKFLLSLKDGNGCTPLHLAASAGAAQVAREMLELGADVNALDDLNRTPLHMAARFARAETLAVLLEFGANPALVKEKLWDIVRPDLKDELGEPAFVLRVVTRAVTKRQTPDDKSPLEDDESLRNIGWGGGEGELAKENRAAPRPRVEDESSDEELARFKRAVRGSVSLAGFSPSVPPVAGPSLLAGGPLRPGPRLHLRTETLRFSPAFQDWKSKCDIVQEEHRRQKAKNEASGSGAGGLS</sequence>
<keyword evidence="2 3" id="KW-0040">ANK repeat</keyword>
<dbReference type="SMART" id="SM00248">
    <property type="entry name" value="ANK"/>
    <property type="match status" value="2"/>
</dbReference>
<dbReference type="Gene3D" id="1.25.40.20">
    <property type="entry name" value="Ankyrin repeat-containing domain"/>
    <property type="match status" value="1"/>
</dbReference>
<dbReference type="PANTHER" id="PTHR24126">
    <property type="entry name" value="ANKYRIN REPEAT, PH AND SEC7 DOMAIN CONTAINING PROTEIN SECG-RELATED"/>
    <property type="match status" value="1"/>
</dbReference>
<dbReference type="STRING" id="177199.A0A420YKL3"/>
<evidence type="ECO:0000313" key="5">
    <source>
        <dbReference type="EMBL" id="RKU48424.1"/>
    </source>
</evidence>
<dbReference type="Proteomes" id="UP000275385">
    <property type="component" value="Unassembled WGS sequence"/>
</dbReference>
<feature type="repeat" description="ANK" evidence="3">
    <location>
        <begin position="275"/>
        <end position="307"/>
    </location>
</feature>
<keyword evidence="1" id="KW-0677">Repeat</keyword>
<feature type="repeat" description="ANK" evidence="3">
    <location>
        <begin position="242"/>
        <end position="274"/>
    </location>
</feature>
<feature type="compositionally biased region" description="Basic and acidic residues" evidence="4">
    <location>
        <begin position="364"/>
        <end position="379"/>
    </location>
</feature>
<dbReference type="InterPro" id="IPR002110">
    <property type="entry name" value="Ankyrin_rpt"/>
</dbReference>
<feature type="region of interest" description="Disordered" evidence="4">
    <location>
        <begin position="451"/>
        <end position="471"/>
    </location>
</feature>
<dbReference type="EMBL" id="QVQW01000005">
    <property type="protein sequence ID" value="RKU48424.1"/>
    <property type="molecule type" value="Genomic_DNA"/>
</dbReference>